<evidence type="ECO:0000259" key="13">
    <source>
        <dbReference type="PROSITE" id="PS51199"/>
    </source>
</evidence>
<dbReference type="CDD" id="cd00984">
    <property type="entry name" value="DnaB_C"/>
    <property type="match status" value="1"/>
</dbReference>
<dbReference type="InterPro" id="IPR007693">
    <property type="entry name" value="DNA_helicase_DnaB-like_N"/>
</dbReference>
<evidence type="ECO:0000256" key="1">
    <source>
        <dbReference type="ARBA" id="ARBA00008428"/>
    </source>
</evidence>
<evidence type="ECO:0000256" key="4">
    <source>
        <dbReference type="ARBA" id="ARBA00022741"/>
    </source>
</evidence>
<sequence>MEYALPYDEQLEKELVGSMLFEPECIVDAIETIKPEHFHHPICRKLCEEIFRLWNEEEGVVSVVSLTPFLEREQIPIEVVNEMTDVRLPSTKTIQHYGERLKAIAALRRAVQLGRQLLSLQHLKDRNEIREALNQAELQLSNIATATARMETMKPFEEVLREVNERFEHHYANGVGITGLKTGFIELDDMTSGFQKKDLIIIAGRPSMGKSALALEIAQYLRNEEKKNGIFFNLEMDNVSMAYRMIANAGHLDLLKLRSGMVSEEEYVKYAETLGYLADGFGMEGGKGKLWLDEQPGMTVAEMKAKARKIQREHGLDYLIIDYLGLIQGNRSYMNRVEEVSENSRLLKMMAKELDVPVIVLCQLSRAVEQRADKRPMLSDLRESGSIEQDADLVMFLYRDDYYHPNSDKANIAELIIAKHRNGPIGKVELLLLKNYNKFLSLTKEARESQ</sequence>
<dbReference type="SUPFAM" id="SSF52540">
    <property type="entry name" value="P-loop containing nucleoside triphosphate hydrolases"/>
    <property type="match status" value="1"/>
</dbReference>
<keyword evidence="15" id="KW-1185">Reference proteome</keyword>
<dbReference type="Proteomes" id="UP001058650">
    <property type="component" value="Chromosome"/>
</dbReference>
<evidence type="ECO:0000256" key="10">
    <source>
        <dbReference type="ARBA" id="ARBA00048954"/>
    </source>
</evidence>
<organism evidence="14 15">
    <name type="scientific">Laceyella sacchari</name>
    <name type="common">Thermoactinomyces thalpophilus</name>
    <dbReference type="NCBI Taxonomy" id="37482"/>
    <lineage>
        <taxon>Bacteria</taxon>
        <taxon>Bacillati</taxon>
        <taxon>Bacillota</taxon>
        <taxon>Bacilli</taxon>
        <taxon>Bacillales</taxon>
        <taxon>Thermoactinomycetaceae</taxon>
        <taxon>Laceyella</taxon>
    </lineage>
</organism>
<comment type="similarity">
    <text evidence="1 12">Belongs to the helicase family. DnaB subfamily.</text>
</comment>
<evidence type="ECO:0000256" key="6">
    <source>
        <dbReference type="ARBA" id="ARBA00022806"/>
    </source>
</evidence>
<dbReference type="NCBIfam" id="TIGR00665">
    <property type="entry name" value="DnaB"/>
    <property type="match status" value="1"/>
</dbReference>
<dbReference type="Pfam" id="PF03796">
    <property type="entry name" value="DnaB_C"/>
    <property type="match status" value="1"/>
</dbReference>
<evidence type="ECO:0000256" key="3">
    <source>
        <dbReference type="ARBA" id="ARBA00022705"/>
    </source>
</evidence>
<evidence type="ECO:0000256" key="7">
    <source>
        <dbReference type="ARBA" id="ARBA00022840"/>
    </source>
</evidence>
<reference evidence="14" key="1">
    <citation type="submission" date="2022-08" db="EMBL/GenBank/DDBJ databases">
        <title>The complete genome sequence of the thermophilic bacterium Laceyella sacchari FBKL4.010 reveals the basis for tetramethylpyrazine biosynthesis in Moutai-flavor Daqu.</title>
        <authorList>
            <person name="Li D."/>
            <person name="Huang W."/>
            <person name="Wang C."/>
            <person name="Qiu S."/>
        </authorList>
    </citation>
    <scope>NUCLEOTIDE SEQUENCE</scope>
    <source>
        <strain evidence="14">FBKL4.014</strain>
    </source>
</reference>
<evidence type="ECO:0000256" key="8">
    <source>
        <dbReference type="ARBA" id="ARBA00023125"/>
    </source>
</evidence>
<keyword evidence="3 12" id="KW-0235">DNA replication</keyword>
<dbReference type="InterPro" id="IPR027417">
    <property type="entry name" value="P-loop_NTPase"/>
</dbReference>
<dbReference type="InterPro" id="IPR003593">
    <property type="entry name" value="AAA+_ATPase"/>
</dbReference>
<dbReference type="Gene3D" id="1.10.860.10">
    <property type="entry name" value="DNAb Helicase, Chain A"/>
    <property type="match status" value="1"/>
</dbReference>
<dbReference type="Pfam" id="PF00772">
    <property type="entry name" value="DnaB"/>
    <property type="match status" value="1"/>
</dbReference>
<dbReference type="InterPro" id="IPR016136">
    <property type="entry name" value="DNA_helicase_N/primase_C"/>
</dbReference>
<dbReference type="GO" id="GO:0016787">
    <property type="term" value="F:hydrolase activity"/>
    <property type="evidence" value="ECO:0007669"/>
    <property type="project" value="UniProtKB-KW"/>
</dbReference>
<evidence type="ECO:0000313" key="15">
    <source>
        <dbReference type="Proteomes" id="UP001058650"/>
    </source>
</evidence>
<dbReference type="PANTHER" id="PTHR30153">
    <property type="entry name" value="REPLICATIVE DNA HELICASE DNAB"/>
    <property type="match status" value="1"/>
</dbReference>
<evidence type="ECO:0000256" key="2">
    <source>
        <dbReference type="ARBA" id="ARBA00022515"/>
    </source>
</evidence>
<dbReference type="Gene3D" id="3.40.50.300">
    <property type="entry name" value="P-loop containing nucleotide triphosphate hydrolases"/>
    <property type="match status" value="1"/>
</dbReference>
<proteinExistence type="inferred from homology"/>
<keyword evidence="5 12" id="KW-0378">Hydrolase</keyword>
<keyword evidence="2 12" id="KW-0639">Primosome</keyword>
<keyword evidence="9" id="KW-0413">Isomerase</keyword>
<dbReference type="SMART" id="SM00382">
    <property type="entry name" value="AAA"/>
    <property type="match status" value="1"/>
</dbReference>
<gene>
    <name evidence="14" type="primary">dnaB</name>
    <name evidence="14" type="ORF">NYR52_07105</name>
</gene>
<dbReference type="InterPro" id="IPR036185">
    <property type="entry name" value="DNA_heli_DnaB-like_N_sf"/>
</dbReference>
<dbReference type="InterPro" id="IPR007692">
    <property type="entry name" value="DNA_helicase_DnaB"/>
</dbReference>
<dbReference type="PANTHER" id="PTHR30153:SF2">
    <property type="entry name" value="REPLICATIVE DNA HELICASE"/>
    <property type="match status" value="1"/>
</dbReference>
<name>A0ABY5U8A3_LACSH</name>
<comment type="catalytic activity">
    <reaction evidence="10 12">
        <text>ATP + H2O = ADP + phosphate + H(+)</text>
        <dbReference type="Rhea" id="RHEA:13065"/>
        <dbReference type="ChEBI" id="CHEBI:15377"/>
        <dbReference type="ChEBI" id="CHEBI:15378"/>
        <dbReference type="ChEBI" id="CHEBI:30616"/>
        <dbReference type="ChEBI" id="CHEBI:43474"/>
        <dbReference type="ChEBI" id="CHEBI:456216"/>
        <dbReference type="EC" id="5.6.2.3"/>
    </reaction>
</comment>
<protein>
    <recommendedName>
        <fullName evidence="11 12">Replicative DNA helicase</fullName>
        <ecNumber evidence="11 12">5.6.2.3</ecNumber>
    </recommendedName>
</protein>
<keyword evidence="4 12" id="KW-0547">Nucleotide-binding</keyword>
<dbReference type="RefSeq" id="WP_259436580.1">
    <property type="nucleotide sequence ID" value="NZ_CP103866.1"/>
</dbReference>
<evidence type="ECO:0000256" key="9">
    <source>
        <dbReference type="ARBA" id="ARBA00023235"/>
    </source>
</evidence>
<dbReference type="EC" id="5.6.2.3" evidence="11 12"/>
<evidence type="ECO:0000313" key="14">
    <source>
        <dbReference type="EMBL" id="UWE04880.1"/>
    </source>
</evidence>
<dbReference type="SUPFAM" id="SSF48024">
    <property type="entry name" value="N-terminal domain of DnaB helicase"/>
    <property type="match status" value="1"/>
</dbReference>
<dbReference type="PROSITE" id="PS51199">
    <property type="entry name" value="SF4_HELICASE"/>
    <property type="match status" value="1"/>
</dbReference>
<keyword evidence="8 12" id="KW-0238">DNA-binding</keyword>
<accession>A0ABY5U8A3</accession>
<keyword evidence="7 12" id="KW-0067">ATP-binding</keyword>
<evidence type="ECO:0000256" key="11">
    <source>
        <dbReference type="NCBIfam" id="TIGR00665"/>
    </source>
</evidence>
<dbReference type="InterPro" id="IPR007694">
    <property type="entry name" value="DNA_helicase_DnaB-like_C"/>
</dbReference>
<keyword evidence="6 12" id="KW-0347">Helicase</keyword>
<evidence type="ECO:0000256" key="5">
    <source>
        <dbReference type="ARBA" id="ARBA00022801"/>
    </source>
</evidence>
<comment type="function">
    <text evidence="12">The main replicative DNA helicase, it participates in initiation and elongation during chromosome replication. Travels ahead of the DNA replisome, separating dsDNA into templates for DNA synthesis. A processive ATP-dependent 5'-3' DNA helicase it has DNA-dependent ATPase activity.</text>
</comment>
<feature type="domain" description="SF4 helicase" evidence="13">
    <location>
        <begin position="173"/>
        <end position="446"/>
    </location>
</feature>
<evidence type="ECO:0000256" key="12">
    <source>
        <dbReference type="RuleBase" id="RU362085"/>
    </source>
</evidence>
<dbReference type="GO" id="GO:0003678">
    <property type="term" value="F:DNA helicase activity"/>
    <property type="evidence" value="ECO:0007669"/>
    <property type="project" value="UniProtKB-EC"/>
</dbReference>
<dbReference type="EMBL" id="CP103866">
    <property type="protein sequence ID" value="UWE04880.1"/>
    <property type="molecule type" value="Genomic_DNA"/>
</dbReference>